<proteinExistence type="predicted"/>
<name>A0A845LE08_HELGE</name>
<comment type="caution">
    <text evidence="1">The sequence shown here is derived from an EMBL/GenBank/DDBJ whole genome shotgun (WGS) entry which is preliminary data.</text>
</comment>
<protein>
    <submittedName>
        <fullName evidence="1">Uncharacterized protein</fullName>
    </submittedName>
</protein>
<organism evidence="1 2">
    <name type="scientific">Heliomicrobium gestii</name>
    <name type="common">Heliobacterium gestii</name>
    <dbReference type="NCBI Taxonomy" id="2699"/>
    <lineage>
        <taxon>Bacteria</taxon>
        <taxon>Bacillati</taxon>
        <taxon>Bacillota</taxon>
        <taxon>Clostridia</taxon>
        <taxon>Eubacteriales</taxon>
        <taxon>Heliobacteriaceae</taxon>
        <taxon>Heliomicrobium</taxon>
    </lineage>
</organism>
<keyword evidence="2" id="KW-1185">Reference proteome</keyword>
<accession>A0A845LE08</accession>
<dbReference type="AlphaFoldDB" id="A0A845LE08"/>
<dbReference type="OrthoDB" id="2085632at2"/>
<dbReference type="Proteomes" id="UP000471031">
    <property type="component" value="Unassembled WGS sequence"/>
</dbReference>
<evidence type="ECO:0000313" key="1">
    <source>
        <dbReference type="EMBL" id="MZP42695.1"/>
    </source>
</evidence>
<evidence type="ECO:0000313" key="2">
    <source>
        <dbReference type="Proteomes" id="UP000471031"/>
    </source>
</evidence>
<dbReference type="EMBL" id="WXEX01000004">
    <property type="protein sequence ID" value="MZP42695.1"/>
    <property type="molecule type" value="Genomic_DNA"/>
</dbReference>
<reference evidence="1 2" key="1">
    <citation type="submission" date="2020-01" db="EMBL/GenBank/DDBJ databases">
        <title>Whole genome sequence of Heliobacterium gestii DSM 11169.</title>
        <authorList>
            <person name="Kyndt J.A."/>
            <person name="Meyer T.E."/>
        </authorList>
    </citation>
    <scope>NUCLEOTIDE SEQUENCE [LARGE SCALE GENOMIC DNA]</scope>
    <source>
        <strain evidence="1 2">DSM 11169</strain>
    </source>
</reference>
<dbReference type="RefSeq" id="WP_161261247.1">
    <property type="nucleotide sequence ID" value="NZ_JAFBDC010000003.1"/>
</dbReference>
<sequence>MAGTIKCMIDAIIAKRSRGNATIAMTTRTKIFLKGINPDIYNMSSPDDPAVIEKLRGIARDLGVSL</sequence>
<gene>
    <name evidence="1" type="ORF">GTO89_06535</name>
</gene>